<comment type="cofactor">
    <cofactor evidence="1">
        <name>FAD</name>
        <dbReference type="ChEBI" id="CHEBI:57692"/>
    </cofactor>
</comment>
<dbReference type="InterPro" id="IPR003953">
    <property type="entry name" value="FAD-dep_OxRdtase_2_FAD-bd"/>
</dbReference>
<name>A0A378TM47_9MYCO</name>
<organism evidence="11 12">
    <name type="scientific">Mycolicibacterium tokaiense</name>
    <dbReference type="NCBI Taxonomy" id="39695"/>
    <lineage>
        <taxon>Bacteria</taxon>
        <taxon>Bacillati</taxon>
        <taxon>Actinomycetota</taxon>
        <taxon>Actinomycetes</taxon>
        <taxon>Mycobacteriales</taxon>
        <taxon>Mycobacteriaceae</taxon>
        <taxon>Mycolicibacterium</taxon>
    </lineage>
</organism>
<dbReference type="InterPro" id="IPR015939">
    <property type="entry name" value="Fum_Rdtase/Succ_DH_flav-like_C"/>
</dbReference>
<dbReference type="Proteomes" id="UP000254978">
    <property type="component" value="Unassembled WGS sequence"/>
</dbReference>
<evidence type="ECO:0000256" key="5">
    <source>
        <dbReference type="ARBA" id="ARBA00023002"/>
    </source>
</evidence>
<protein>
    <recommendedName>
        <fullName evidence="2">L-aspartate oxidase</fullName>
    </recommendedName>
    <alternativeName>
        <fullName evidence="7">Quinolinate synthase B</fullName>
    </alternativeName>
</protein>
<comment type="function">
    <text evidence="6">Catalyzes the oxidation of L-aspartate to iminoaspartate, the first step in the de novo biosynthesis of NAD(+).</text>
</comment>
<evidence type="ECO:0000256" key="6">
    <source>
        <dbReference type="ARBA" id="ARBA00029426"/>
    </source>
</evidence>
<keyword evidence="4" id="KW-0274">FAD</keyword>
<dbReference type="PRINTS" id="PR00368">
    <property type="entry name" value="FADPNR"/>
</dbReference>
<evidence type="ECO:0000313" key="12">
    <source>
        <dbReference type="Proteomes" id="UP000254978"/>
    </source>
</evidence>
<dbReference type="SUPFAM" id="SSF46977">
    <property type="entry name" value="Succinate dehydrogenase/fumarate reductase flavoprotein C-terminal domain"/>
    <property type="match status" value="1"/>
</dbReference>
<evidence type="ECO:0000256" key="3">
    <source>
        <dbReference type="ARBA" id="ARBA00022630"/>
    </source>
</evidence>
<dbReference type="GO" id="GO:0009435">
    <property type="term" value="P:NAD+ biosynthetic process"/>
    <property type="evidence" value="ECO:0007669"/>
    <property type="project" value="InterPro"/>
</dbReference>
<dbReference type="RefSeq" id="WP_115280571.1">
    <property type="nucleotide sequence ID" value="NZ_AP022600.1"/>
</dbReference>
<dbReference type="PANTHER" id="PTHR42716">
    <property type="entry name" value="L-ASPARTATE OXIDASE"/>
    <property type="match status" value="1"/>
</dbReference>
<dbReference type="AlphaFoldDB" id="A0A378TM47"/>
<evidence type="ECO:0000256" key="7">
    <source>
        <dbReference type="ARBA" id="ARBA00030386"/>
    </source>
</evidence>
<dbReference type="InterPro" id="IPR036188">
    <property type="entry name" value="FAD/NAD-bd_sf"/>
</dbReference>
<gene>
    <name evidence="11" type="primary">nadB_2</name>
    <name evidence="11" type="ORF">NCTC10821_05257</name>
</gene>
<feature type="domain" description="FAD-dependent oxidoreductase 2 FAD-binding" evidence="9">
    <location>
        <begin position="116"/>
        <end position="213"/>
    </location>
</feature>
<dbReference type="InterPro" id="IPR005288">
    <property type="entry name" value="NadB"/>
</dbReference>
<reference evidence="11 12" key="1">
    <citation type="submission" date="2018-06" db="EMBL/GenBank/DDBJ databases">
        <authorList>
            <consortium name="Pathogen Informatics"/>
            <person name="Doyle S."/>
        </authorList>
    </citation>
    <scope>NUCLEOTIDE SEQUENCE [LARGE SCALE GENOMIC DNA]</scope>
    <source>
        <strain evidence="11 12">NCTC10821</strain>
    </source>
</reference>
<evidence type="ECO:0000256" key="1">
    <source>
        <dbReference type="ARBA" id="ARBA00001974"/>
    </source>
</evidence>
<sequence length="514" mass="55416">MTESLSTDVLVIGGGPAGTWAAIRAAESGVGVILADKGYTGTSGATASAGTGVWYVEPARREAAIAKREHLGAGLTDRTWMLRVLDETYARMDELARVQRYPFPVDADGRRIIDDLQGPEYMKRQRLRVQRLGVQILDHTPALHLLVDDSGVVSGAVAVQRKSGKTVRVEAAAVVLATGGCAFQSKTLGCDVDTGDGTLMAVEAGAVLSGMEFSNSYAIAPVGTAVTKNAFYNWATFYRADGSVFEVPKSKDRTLMASVMLQEPVLASLDRATAAERTQMRLAQPNFFLSFDRLGIDPFTERFEITLVTEGTVRGTGGVRIADTDCGTDISGLYAAGDTATRELIAGAWTGGGAHNASWAACSGGWAGTGAAAFALQRGRPSGRTHAVGEPGATGHRDVVSRVRQLVLPYEINYLRHESRLTPALQELHQLWDARGGEHAVGEDQFRAREATAMLAHARWMYHAALERTESRGMHRRFDYTDLDPAQEHRLITGGLDTLWSRPEPLWLSEGRAA</sequence>
<evidence type="ECO:0000313" key="11">
    <source>
        <dbReference type="EMBL" id="STZ61700.1"/>
    </source>
</evidence>
<evidence type="ECO:0000256" key="4">
    <source>
        <dbReference type="ARBA" id="ARBA00022827"/>
    </source>
</evidence>
<dbReference type="Gene3D" id="3.50.50.60">
    <property type="entry name" value="FAD/NAD(P)-binding domain"/>
    <property type="match status" value="1"/>
</dbReference>
<evidence type="ECO:0000259" key="9">
    <source>
        <dbReference type="Pfam" id="PF00890"/>
    </source>
</evidence>
<dbReference type="EMBL" id="UGQT01000001">
    <property type="protein sequence ID" value="STZ61700.1"/>
    <property type="molecule type" value="Genomic_DNA"/>
</dbReference>
<evidence type="ECO:0000256" key="8">
    <source>
        <dbReference type="ARBA" id="ARBA00048305"/>
    </source>
</evidence>
<dbReference type="GO" id="GO:0008734">
    <property type="term" value="F:L-aspartate oxidase activity"/>
    <property type="evidence" value="ECO:0007669"/>
    <property type="project" value="UniProtKB-EC"/>
</dbReference>
<dbReference type="PRINTS" id="PR00411">
    <property type="entry name" value="PNDRDTASEI"/>
</dbReference>
<dbReference type="OrthoDB" id="9805351at2"/>
<evidence type="ECO:0000259" key="10">
    <source>
        <dbReference type="Pfam" id="PF02910"/>
    </source>
</evidence>
<comment type="catalytic activity">
    <reaction evidence="8">
        <text>L-aspartate + O2 = iminosuccinate + H2O2</text>
        <dbReference type="Rhea" id="RHEA:25876"/>
        <dbReference type="ChEBI" id="CHEBI:15379"/>
        <dbReference type="ChEBI" id="CHEBI:16240"/>
        <dbReference type="ChEBI" id="CHEBI:29991"/>
        <dbReference type="ChEBI" id="CHEBI:77875"/>
        <dbReference type="EC" id="1.4.3.16"/>
    </reaction>
    <physiologicalReaction direction="left-to-right" evidence="8">
        <dbReference type="Rhea" id="RHEA:25877"/>
    </physiologicalReaction>
</comment>
<dbReference type="PANTHER" id="PTHR42716:SF2">
    <property type="entry name" value="L-ASPARTATE OXIDASE, CHLOROPLASTIC"/>
    <property type="match status" value="1"/>
</dbReference>
<proteinExistence type="predicted"/>
<feature type="domain" description="Fumarate reductase/succinate dehydrogenase flavoprotein-like C-terminal" evidence="10">
    <location>
        <begin position="415"/>
        <end position="484"/>
    </location>
</feature>
<dbReference type="Pfam" id="PF02910">
    <property type="entry name" value="Succ_DH_flav_C"/>
    <property type="match status" value="1"/>
</dbReference>
<dbReference type="SUPFAM" id="SSF51905">
    <property type="entry name" value="FAD/NAD(P)-binding domain"/>
    <property type="match status" value="1"/>
</dbReference>
<accession>A0A378TM47</accession>
<dbReference type="Pfam" id="PF00890">
    <property type="entry name" value="FAD_binding_2"/>
    <property type="match status" value="2"/>
</dbReference>
<keyword evidence="5 11" id="KW-0560">Oxidoreductase</keyword>
<keyword evidence="12" id="KW-1185">Reference proteome</keyword>
<dbReference type="InterPro" id="IPR037099">
    <property type="entry name" value="Fum_R/Succ_DH_flav-like_C_sf"/>
</dbReference>
<keyword evidence="3" id="KW-0285">Flavoprotein</keyword>
<dbReference type="Gene3D" id="1.20.58.100">
    <property type="entry name" value="Fumarate reductase/succinate dehydrogenase flavoprotein-like, C-terminal domain"/>
    <property type="match status" value="1"/>
</dbReference>
<feature type="domain" description="FAD-dependent oxidoreductase 2 FAD-binding" evidence="9">
    <location>
        <begin position="8"/>
        <end position="109"/>
    </location>
</feature>
<evidence type="ECO:0000256" key="2">
    <source>
        <dbReference type="ARBA" id="ARBA00021901"/>
    </source>
</evidence>